<sequence>MKVFYKYIDKFESFFLRKEVLVFLLICFSGILIYKRIIWDKGVSPLIQSDSQIKLYQTIEYKIHGLNSHSCYLLDNSIDTQFEFYPFRYPWAFFSTNEVGNKTCVFQYPSFFSQFFSLLPFKYQFFNLIILLLYLFVCLVLIFSLKYILNLKSQEYALLCGVFFLVGYGITSAFEFSESVPAHLFLSIWFFAVLAIDLNKIIPNYLMFLIGFVGGISIFLRSESIIYIGITGLVSVYFYRNDFLVLIKKYFFLFIGLLFSILLFAYYNESQFGEIFGVRSKISLIDFTRLNFTERSHLVKEFFIGNENRIGFLFYCFPSISFFVYSVFKTEFSIIQKKVLSITVLSFVCIVLLSPYSSGGLYAGMRFTEFSYLLITIYACITIVSEKDVSKRRIFVLFVLLQIFLGIYHVRKNIRNLDYIKKYHEIYQSKLDEFPEAPVLHLSTFDLLLISDSFLKKPHWIVNHQKKFEMMEEKLREKGISRFQVFVYDFVPPKDDNVTDEFYKEWINTKFEIKSKYYEKQRDEKIAGFRLMLWKMK</sequence>
<name>A0A5F2D353_9LEPT</name>
<gene>
    <name evidence="2" type="ORF">ND810_13790</name>
</gene>
<feature type="transmembrane region" description="Helical" evidence="1">
    <location>
        <begin position="310"/>
        <end position="328"/>
    </location>
</feature>
<dbReference type="RefSeq" id="WP_135688209.1">
    <property type="nucleotide sequence ID" value="NZ_JAMQPS010000002.1"/>
</dbReference>
<evidence type="ECO:0000313" key="2">
    <source>
        <dbReference type="EMBL" id="MCW7516233.1"/>
    </source>
</evidence>
<feature type="transmembrane region" description="Helical" evidence="1">
    <location>
        <begin position="226"/>
        <end position="243"/>
    </location>
</feature>
<feature type="transmembrane region" description="Helical" evidence="1">
    <location>
        <begin position="125"/>
        <end position="149"/>
    </location>
</feature>
<accession>A0A5F2D353</accession>
<feature type="transmembrane region" description="Helical" evidence="1">
    <location>
        <begin position="20"/>
        <end position="39"/>
    </location>
</feature>
<feature type="transmembrane region" description="Helical" evidence="1">
    <location>
        <begin position="340"/>
        <end position="358"/>
    </location>
</feature>
<reference evidence="2" key="1">
    <citation type="submission" date="2022-06" db="EMBL/GenBank/DDBJ databases">
        <title>Leptospira isolates from biofilms formed at urban environments.</title>
        <authorList>
            <person name="Ribeiro P.S."/>
            <person name="Sousa T."/>
            <person name="Carvalho N."/>
            <person name="Aburjaile F."/>
            <person name="Neves F."/>
            <person name="Oliveira D."/>
            <person name="Blanco L."/>
            <person name="Lima J."/>
            <person name="Costa F."/>
            <person name="Brenig B."/>
            <person name="Soares S."/>
            <person name="Ramos R."/>
            <person name="Goes-Neto A."/>
            <person name="Matiuzzi M."/>
            <person name="Azevedo V."/>
            <person name="Ristow P."/>
        </authorList>
    </citation>
    <scope>NUCLEOTIDE SEQUENCE</scope>
    <source>
        <strain evidence="2">VSF7</strain>
    </source>
</reference>
<feature type="transmembrane region" description="Helical" evidence="1">
    <location>
        <begin position="205"/>
        <end position="220"/>
    </location>
</feature>
<dbReference type="InterPro" id="IPR059217">
    <property type="entry name" value="LA3751_2-like"/>
</dbReference>
<evidence type="ECO:0008006" key="4">
    <source>
        <dbReference type="Google" id="ProtNLM"/>
    </source>
</evidence>
<dbReference type="AlphaFoldDB" id="A0A5F2D353"/>
<dbReference type="EMBL" id="JAMQQD010000005">
    <property type="protein sequence ID" value="MCW7516233.1"/>
    <property type="molecule type" value="Genomic_DNA"/>
</dbReference>
<evidence type="ECO:0000256" key="1">
    <source>
        <dbReference type="SAM" id="Phobius"/>
    </source>
</evidence>
<feature type="transmembrane region" description="Helical" evidence="1">
    <location>
        <begin position="250"/>
        <end position="267"/>
    </location>
</feature>
<feature type="transmembrane region" description="Helical" evidence="1">
    <location>
        <begin position="180"/>
        <end position="198"/>
    </location>
</feature>
<keyword evidence="1" id="KW-0812">Transmembrane</keyword>
<keyword evidence="1" id="KW-0472">Membrane</keyword>
<protein>
    <recommendedName>
        <fullName evidence="4">Glycosyltransferase RgtA/B/C/D-like domain-containing protein</fullName>
    </recommendedName>
</protein>
<organism evidence="2 3">
    <name type="scientific">Leptospira levettii</name>
    <dbReference type="NCBI Taxonomy" id="2023178"/>
    <lineage>
        <taxon>Bacteria</taxon>
        <taxon>Pseudomonadati</taxon>
        <taxon>Spirochaetota</taxon>
        <taxon>Spirochaetia</taxon>
        <taxon>Leptospirales</taxon>
        <taxon>Leptospiraceae</taxon>
        <taxon>Leptospira</taxon>
    </lineage>
</organism>
<feature type="transmembrane region" description="Helical" evidence="1">
    <location>
        <begin position="393"/>
        <end position="410"/>
    </location>
</feature>
<proteinExistence type="predicted"/>
<keyword evidence="1" id="KW-1133">Transmembrane helix</keyword>
<dbReference type="NCBIfam" id="NF047440">
    <property type="entry name" value="LA3751_2_3_fam"/>
    <property type="match status" value="1"/>
</dbReference>
<feature type="transmembrane region" description="Helical" evidence="1">
    <location>
        <begin position="156"/>
        <end position="174"/>
    </location>
</feature>
<comment type="caution">
    <text evidence="2">The sequence shown here is derived from an EMBL/GenBank/DDBJ whole genome shotgun (WGS) entry which is preliminary data.</text>
</comment>
<evidence type="ECO:0000313" key="3">
    <source>
        <dbReference type="Proteomes" id="UP001209694"/>
    </source>
</evidence>
<dbReference type="Proteomes" id="UP001209694">
    <property type="component" value="Unassembled WGS sequence"/>
</dbReference>